<keyword evidence="2" id="KW-0472">Membrane</keyword>
<evidence type="ECO:0000313" key="5">
    <source>
        <dbReference type="EMBL" id="TKA82354.1"/>
    </source>
</evidence>
<keyword evidence="1" id="KW-0962">Peroxisome biogenesis</keyword>
<dbReference type="PANTHER" id="PTHR12652">
    <property type="entry name" value="PEROXISOMAL BIOGENESIS FACTOR 11"/>
    <property type="match status" value="1"/>
</dbReference>
<dbReference type="InterPro" id="IPR008733">
    <property type="entry name" value="PEX11"/>
</dbReference>
<proteinExistence type="predicted"/>
<dbReference type="GO" id="GO:0005778">
    <property type="term" value="C:peroxisomal membrane"/>
    <property type="evidence" value="ECO:0007669"/>
    <property type="project" value="UniProtKB-SubCell"/>
</dbReference>
<protein>
    <recommendedName>
        <fullName evidence="7">Peroxin 11C</fullName>
    </recommendedName>
</protein>
<dbReference type="GO" id="GO:0016559">
    <property type="term" value="P:peroxisome fission"/>
    <property type="evidence" value="ECO:0007669"/>
    <property type="project" value="InterPro"/>
</dbReference>
<keyword evidence="6" id="KW-1185">Reference proteome</keyword>
<accession>A0A4U0XWT0</accession>
<dbReference type="Pfam" id="PF05648">
    <property type="entry name" value="PEX11"/>
    <property type="match status" value="1"/>
</dbReference>
<evidence type="ECO:0000256" key="2">
    <source>
        <dbReference type="ARBA" id="ARBA00023136"/>
    </source>
</evidence>
<dbReference type="OrthoDB" id="10005898at2759"/>
<organism evidence="5 6">
    <name type="scientific">Cryomyces minteri</name>
    <dbReference type="NCBI Taxonomy" id="331657"/>
    <lineage>
        <taxon>Eukaryota</taxon>
        <taxon>Fungi</taxon>
        <taxon>Dikarya</taxon>
        <taxon>Ascomycota</taxon>
        <taxon>Pezizomycotina</taxon>
        <taxon>Dothideomycetes</taxon>
        <taxon>Dothideomycetes incertae sedis</taxon>
        <taxon>Cryomyces</taxon>
    </lineage>
</organism>
<gene>
    <name evidence="5" type="ORF">B0A49_00095</name>
</gene>
<comment type="caution">
    <text evidence="5">The sequence shown here is derived from an EMBL/GenBank/DDBJ whole genome shotgun (WGS) entry which is preliminary data.</text>
</comment>
<evidence type="ECO:0000313" key="6">
    <source>
        <dbReference type="Proteomes" id="UP000308768"/>
    </source>
</evidence>
<dbReference type="EMBL" id="NAJN01000002">
    <property type="protein sequence ID" value="TKA82354.1"/>
    <property type="molecule type" value="Genomic_DNA"/>
</dbReference>
<dbReference type="Proteomes" id="UP000308768">
    <property type="component" value="Unassembled WGS sequence"/>
</dbReference>
<dbReference type="PANTHER" id="PTHR12652:SF25">
    <property type="entry name" value="MICROBODY (PEROXISOME) PROLIFERATION PROTEIN PEROXIN 11C (EUROFUNG)"/>
    <property type="match status" value="1"/>
</dbReference>
<keyword evidence="3" id="KW-0576">Peroxisome</keyword>
<sequence>MSSPSAPPSIPSSSALRRYLSGADSTLSRLTRILSTTSGIDTTLLTLGYSLTLVSAQLQRTLEKQLERLALSVVEKASDALLPGETLITTLPSPNGPLAQLAAGSKAAADLIADFRIFLRLWGLLSIYQWAKSTYHSPPADGLLRRLAWAQVAVNAAYQYLENGAYLAQHGILPGRSWTGEKQTRWWVWSSRFWAAHVVLDFVRLARVRQLRLRKRSAAGVSGEGEKEGRVEAIREEARWWDEVYVNAAYAPLTLHWSLEEGCVSEAWVGALGTIAGVIGFRELWKQSG</sequence>
<evidence type="ECO:0008006" key="7">
    <source>
        <dbReference type="Google" id="ProtNLM"/>
    </source>
</evidence>
<evidence type="ECO:0000256" key="1">
    <source>
        <dbReference type="ARBA" id="ARBA00022593"/>
    </source>
</evidence>
<comment type="subcellular location">
    <subcellularLocation>
        <location evidence="4">Peroxisome membrane</location>
    </subcellularLocation>
</comment>
<evidence type="ECO:0000256" key="4">
    <source>
        <dbReference type="ARBA" id="ARBA00046271"/>
    </source>
</evidence>
<reference evidence="5 6" key="1">
    <citation type="submission" date="2017-03" db="EMBL/GenBank/DDBJ databases">
        <title>Genomes of endolithic fungi from Antarctica.</title>
        <authorList>
            <person name="Coleine C."/>
            <person name="Masonjones S."/>
            <person name="Stajich J.E."/>
        </authorList>
    </citation>
    <scope>NUCLEOTIDE SEQUENCE [LARGE SCALE GENOMIC DNA]</scope>
    <source>
        <strain evidence="5 6">CCFEE 5187</strain>
    </source>
</reference>
<dbReference type="AlphaFoldDB" id="A0A4U0XWT0"/>
<name>A0A4U0XWT0_9PEZI</name>
<dbReference type="STRING" id="331657.A0A4U0XWT0"/>
<evidence type="ECO:0000256" key="3">
    <source>
        <dbReference type="ARBA" id="ARBA00023140"/>
    </source>
</evidence>